<organism evidence="2 3">
    <name type="scientific">Methylosinus sporium</name>
    <dbReference type="NCBI Taxonomy" id="428"/>
    <lineage>
        <taxon>Bacteria</taxon>
        <taxon>Pseudomonadati</taxon>
        <taxon>Pseudomonadota</taxon>
        <taxon>Alphaproteobacteria</taxon>
        <taxon>Hyphomicrobiales</taxon>
        <taxon>Methylocystaceae</taxon>
        <taxon>Methylosinus</taxon>
    </lineage>
</organism>
<evidence type="ECO:0000313" key="2">
    <source>
        <dbReference type="EMBL" id="PWB92801.1"/>
    </source>
</evidence>
<sequence length="194" mass="22042">MSRPSSQYEYMSLDDFEELLADKPANEKWELIGGRVVRMMVGARWEHHFIARNLAFGLMQRLRAKGSSCQVFQETFFLKEKAIDSAMLPDVMVHRGAMEPGATSLNDPTVLVEVMSEGSKARDRFEKWAVYQKLPSLRHYVLVERDRAHIETFDRAGADWVGVQILDGLEAELNLPAIGVSVPLAEIYRDVITD</sequence>
<gene>
    <name evidence="2" type="ORF">C5689_16330</name>
</gene>
<dbReference type="CDD" id="cd06260">
    <property type="entry name" value="DUF820-like"/>
    <property type="match status" value="1"/>
</dbReference>
<dbReference type="PANTHER" id="PTHR36558:SF1">
    <property type="entry name" value="RESTRICTION ENDONUCLEASE DOMAIN-CONTAINING PROTEIN-RELATED"/>
    <property type="match status" value="1"/>
</dbReference>
<dbReference type="OrthoDB" id="155284at2"/>
<dbReference type="InterPro" id="IPR011335">
    <property type="entry name" value="Restrct_endonuc-II-like"/>
</dbReference>
<evidence type="ECO:0000259" key="1">
    <source>
        <dbReference type="Pfam" id="PF05685"/>
    </source>
</evidence>
<dbReference type="Proteomes" id="UP000245137">
    <property type="component" value="Unassembled WGS sequence"/>
</dbReference>
<feature type="domain" description="Putative restriction endonuclease" evidence="1">
    <location>
        <begin position="14"/>
        <end position="172"/>
    </location>
</feature>
<dbReference type="GO" id="GO:0004519">
    <property type="term" value="F:endonuclease activity"/>
    <property type="evidence" value="ECO:0007669"/>
    <property type="project" value="UniProtKB-KW"/>
</dbReference>
<keyword evidence="2" id="KW-0378">Hydrolase</keyword>
<dbReference type="SUPFAM" id="SSF52980">
    <property type="entry name" value="Restriction endonuclease-like"/>
    <property type="match status" value="1"/>
</dbReference>
<dbReference type="InterPro" id="IPR012296">
    <property type="entry name" value="Nuclease_put_TT1808"/>
</dbReference>
<dbReference type="Pfam" id="PF05685">
    <property type="entry name" value="Uma2"/>
    <property type="match status" value="1"/>
</dbReference>
<accession>A0A2U1SMG0</accession>
<dbReference type="InterPro" id="IPR008538">
    <property type="entry name" value="Uma2"/>
</dbReference>
<keyword evidence="2" id="KW-0255">Endonuclease</keyword>
<reference evidence="2 3" key="1">
    <citation type="journal article" date="2018" name="Appl. Microbiol. Biotechnol.">
        <title>Co-cultivation of the strictly anaerobic methanogen Methanosarcina barkeri with aerobic methanotrophs in an oxygen-limited membrane bioreactor.</title>
        <authorList>
            <person name="In 't Zandt M.H."/>
            <person name="van den Bosch T.J.M."/>
            <person name="Rijkers R."/>
            <person name="van Kessel M.A.H.J."/>
            <person name="Jetten M.S.M."/>
            <person name="Welte C.U."/>
        </authorList>
    </citation>
    <scope>NUCLEOTIDE SEQUENCE [LARGE SCALE GENOMIC DNA]</scope>
    <source>
        <strain evidence="2 3">DSM 17706</strain>
    </source>
</reference>
<dbReference type="AlphaFoldDB" id="A0A2U1SMG0"/>
<evidence type="ECO:0000313" key="3">
    <source>
        <dbReference type="Proteomes" id="UP000245137"/>
    </source>
</evidence>
<comment type="caution">
    <text evidence="2">The sequence shown here is derived from an EMBL/GenBank/DDBJ whole genome shotgun (WGS) entry which is preliminary data.</text>
</comment>
<dbReference type="PANTHER" id="PTHR36558">
    <property type="entry name" value="GLR1098 PROTEIN"/>
    <property type="match status" value="1"/>
</dbReference>
<name>A0A2U1SMG0_METSR</name>
<dbReference type="Gene3D" id="3.90.1570.10">
    <property type="entry name" value="tt1808, chain A"/>
    <property type="match status" value="1"/>
</dbReference>
<proteinExistence type="predicted"/>
<dbReference type="EMBL" id="PUIV01000036">
    <property type="protein sequence ID" value="PWB92801.1"/>
    <property type="molecule type" value="Genomic_DNA"/>
</dbReference>
<dbReference type="RefSeq" id="WP_108918319.1">
    <property type="nucleotide sequence ID" value="NZ_BGJY01000010.1"/>
</dbReference>
<protein>
    <submittedName>
        <fullName evidence="2">Uma2 family endonuclease</fullName>
    </submittedName>
</protein>
<keyword evidence="2" id="KW-0540">Nuclease</keyword>
<keyword evidence="3" id="KW-1185">Reference proteome</keyword>